<dbReference type="AlphaFoldDB" id="A0A2V1E165"/>
<keyword evidence="3" id="KW-1185">Reference proteome</keyword>
<evidence type="ECO:0000313" key="3">
    <source>
        <dbReference type="Proteomes" id="UP000244855"/>
    </source>
</evidence>
<evidence type="ECO:0000313" key="2">
    <source>
        <dbReference type="EMBL" id="PVI04267.1"/>
    </source>
</evidence>
<evidence type="ECO:0000256" key="1">
    <source>
        <dbReference type="SAM" id="SignalP"/>
    </source>
</evidence>
<dbReference type="Proteomes" id="UP000244855">
    <property type="component" value="Unassembled WGS sequence"/>
</dbReference>
<feature type="chain" id="PRO_5015988839" evidence="1">
    <location>
        <begin position="18"/>
        <end position="185"/>
    </location>
</feature>
<protein>
    <submittedName>
        <fullName evidence="2">Uncharacterized protein</fullName>
    </submittedName>
</protein>
<dbReference type="InterPro" id="IPR006771">
    <property type="entry name" value="CetA-like"/>
</dbReference>
<organism evidence="2 3">
    <name type="scientific">Periconia macrospinosa</name>
    <dbReference type="NCBI Taxonomy" id="97972"/>
    <lineage>
        <taxon>Eukaryota</taxon>
        <taxon>Fungi</taxon>
        <taxon>Dikarya</taxon>
        <taxon>Ascomycota</taxon>
        <taxon>Pezizomycotina</taxon>
        <taxon>Dothideomycetes</taxon>
        <taxon>Pleosporomycetidae</taxon>
        <taxon>Pleosporales</taxon>
        <taxon>Massarineae</taxon>
        <taxon>Periconiaceae</taxon>
        <taxon>Periconia</taxon>
    </lineage>
</organism>
<accession>A0A2V1E165</accession>
<dbReference type="Pfam" id="PF04681">
    <property type="entry name" value="Bys1"/>
    <property type="match status" value="1"/>
</dbReference>
<dbReference type="SUPFAM" id="SSF49870">
    <property type="entry name" value="Osmotin, thaumatin-like protein"/>
    <property type="match status" value="1"/>
</dbReference>
<gene>
    <name evidence="2" type="ORF">DM02DRAFT_193566</name>
</gene>
<reference evidence="2 3" key="1">
    <citation type="journal article" date="2018" name="Sci. Rep.">
        <title>Comparative genomics provides insights into the lifestyle and reveals functional heterogeneity of dark septate endophytic fungi.</title>
        <authorList>
            <person name="Knapp D.G."/>
            <person name="Nemeth J.B."/>
            <person name="Barry K."/>
            <person name="Hainaut M."/>
            <person name="Henrissat B."/>
            <person name="Johnson J."/>
            <person name="Kuo A."/>
            <person name="Lim J.H.P."/>
            <person name="Lipzen A."/>
            <person name="Nolan M."/>
            <person name="Ohm R.A."/>
            <person name="Tamas L."/>
            <person name="Grigoriev I.V."/>
            <person name="Spatafora J.W."/>
            <person name="Nagy L.G."/>
            <person name="Kovacs G.M."/>
        </authorList>
    </citation>
    <scope>NUCLEOTIDE SEQUENCE [LARGE SCALE GENOMIC DNA]</scope>
    <source>
        <strain evidence="2 3">DSE2036</strain>
    </source>
</reference>
<keyword evidence="1" id="KW-0732">Signal</keyword>
<proteinExistence type="predicted"/>
<dbReference type="OrthoDB" id="5144514at2759"/>
<name>A0A2V1E165_9PLEO</name>
<feature type="signal peptide" evidence="1">
    <location>
        <begin position="1"/>
        <end position="17"/>
    </location>
</feature>
<dbReference type="EMBL" id="KZ805323">
    <property type="protein sequence ID" value="PVI04267.1"/>
    <property type="molecule type" value="Genomic_DNA"/>
</dbReference>
<dbReference type="InterPro" id="IPR037176">
    <property type="entry name" value="Osmotin/thaumatin-like_sf"/>
</dbReference>
<sequence length="185" mass="19620">MVSKLFTLLALPVLALCAPVNQSRATASLQAGKVSFYNNCPHSVSVQAFPGPGCSAGAGRTVAAGSTWTDTLKECSGGNTALKVFKSGETKPMQFEYGLKDKMLWYDMSFIDCIKGTSDFSRCSGSAWAMRGNDKCHAWKCTGPDCCQNGYCDPYATAMAQQPTAGCGTSEGYSESQLGVIIELC</sequence>